<dbReference type="KEGG" id="blac:94352918"/>
<dbReference type="OrthoDB" id="162882at2759"/>
<feature type="compositionally biased region" description="Basic and acidic residues" evidence="1">
    <location>
        <begin position="313"/>
        <end position="330"/>
    </location>
</feature>
<dbReference type="PANTHER" id="PTHR47372:SF11">
    <property type="entry name" value="RE19971P"/>
    <property type="match status" value="1"/>
</dbReference>
<gene>
    <name evidence="2" type="ORF">CCR75_009204</name>
</gene>
<feature type="region of interest" description="Disordered" evidence="1">
    <location>
        <begin position="335"/>
        <end position="544"/>
    </location>
</feature>
<feature type="region of interest" description="Disordered" evidence="1">
    <location>
        <begin position="1"/>
        <end position="28"/>
    </location>
</feature>
<feature type="region of interest" description="Disordered" evidence="1">
    <location>
        <begin position="311"/>
        <end position="330"/>
    </location>
</feature>
<organism evidence="2 3">
    <name type="scientific">Bremia lactucae</name>
    <name type="common">Lettuce downy mildew</name>
    <dbReference type="NCBI Taxonomy" id="4779"/>
    <lineage>
        <taxon>Eukaryota</taxon>
        <taxon>Sar</taxon>
        <taxon>Stramenopiles</taxon>
        <taxon>Oomycota</taxon>
        <taxon>Peronosporomycetes</taxon>
        <taxon>Peronosporales</taxon>
        <taxon>Peronosporaceae</taxon>
        <taxon>Bremia</taxon>
    </lineage>
</organism>
<evidence type="ECO:0000313" key="2">
    <source>
        <dbReference type="EMBL" id="TDH67702.1"/>
    </source>
</evidence>
<feature type="compositionally biased region" description="Basic and acidic residues" evidence="1">
    <location>
        <begin position="438"/>
        <end position="479"/>
    </location>
</feature>
<evidence type="ECO:0000256" key="1">
    <source>
        <dbReference type="SAM" id="MobiDB-lite"/>
    </source>
</evidence>
<reference evidence="2 3" key="1">
    <citation type="journal article" date="2021" name="Genome Biol.">
        <title>AFLAP: assembly-free linkage analysis pipeline using k-mers from genome sequencing data.</title>
        <authorList>
            <person name="Fletcher K."/>
            <person name="Zhang L."/>
            <person name="Gil J."/>
            <person name="Han R."/>
            <person name="Cavanaugh K."/>
            <person name="Michelmore R."/>
        </authorList>
    </citation>
    <scope>NUCLEOTIDE SEQUENCE [LARGE SCALE GENOMIC DNA]</scope>
    <source>
        <strain evidence="2 3">SF5</strain>
    </source>
</reference>
<dbReference type="Proteomes" id="UP000294530">
    <property type="component" value="Unassembled WGS sequence"/>
</dbReference>
<dbReference type="EMBL" id="SHOA02000013">
    <property type="protein sequence ID" value="TDH67702.1"/>
    <property type="molecule type" value="Genomic_DNA"/>
</dbReference>
<dbReference type="Gene3D" id="6.10.140.1430">
    <property type="match status" value="1"/>
</dbReference>
<protein>
    <submittedName>
        <fullName evidence="2">Uncharacterized protein</fullName>
    </submittedName>
</protein>
<feature type="compositionally biased region" description="Basic and acidic residues" evidence="1">
    <location>
        <begin position="347"/>
        <end position="425"/>
    </location>
</feature>
<proteinExistence type="predicted"/>
<evidence type="ECO:0000313" key="3">
    <source>
        <dbReference type="Proteomes" id="UP000294530"/>
    </source>
</evidence>
<dbReference type="PANTHER" id="PTHR47372">
    <property type="entry name" value="DAUER UP-REGULATED-RELATED"/>
    <property type="match status" value="1"/>
</dbReference>
<keyword evidence="3" id="KW-1185">Reference proteome</keyword>
<dbReference type="GeneID" id="94352918"/>
<sequence>MADMQSKINAHQHELDRAREQIDDTTQKADNYLTDLTKRVEEYEKKHADFEPAGHYLKSMLDASRSATQKLKTQSQKLSERSVPTAMDGMQAVQKSLDELQQQAIQYDDKFAGSRGQQAADTLHQLVNAGRQRVTDAAETTTEGLTKLRDIIGNMADQATHGAQVVMGEAARAAEAGDKKLGVTSTTSGVVQKVIDLDARLGVTSTAAKVDSKITGGLGRKVAETTVEIVNESVNYISETLHNAKLAAQHSETAQSVEAKASAVTDAAAAKSDDMKQTVAGAFEKGKEKVGMATQKTEEVASAAKDTTLNKAEQVKETASEAKDSTLNKAEHVKEVASDKAGQAMDKASEFSEKTKDQVGHSKEMVNDKVGQVKDKAGDMAENAKDKMSETKEMTKERAGEATEAAKDKGNMVKDKSVESVESSKDSAQNTAGQVAEKVGEKKDEMESGTDEAKEKSKSVLGRVAEKAGEVKENVKDKISTVSGIGNQKPKEPSLTQGENATEIALESSKQRVAKNSEAAQTASGSAVKGEYSGNKQKSGKKSK</sequence>
<dbReference type="RefSeq" id="XP_067817201.1">
    <property type="nucleotide sequence ID" value="XM_067967247.1"/>
</dbReference>
<name>A0A976FJ43_BRELC</name>
<accession>A0A976FJ43</accession>
<comment type="caution">
    <text evidence="2">The sequence shown here is derived from an EMBL/GenBank/DDBJ whole genome shotgun (WGS) entry which is preliminary data.</text>
</comment>
<dbReference type="AlphaFoldDB" id="A0A976FJ43"/>
<feature type="compositionally biased region" description="Basic and acidic residues" evidence="1">
    <location>
        <begin position="11"/>
        <end position="27"/>
    </location>
</feature>